<evidence type="ECO:0000256" key="6">
    <source>
        <dbReference type="ARBA" id="ARBA00029731"/>
    </source>
</evidence>
<name>X0W2D0_9ZZZZ</name>
<comment type="catalytic activity">
    <reaction evidence="7">
        <text>tRNA(Pro) + L-proline + ATP = L-prolyl-tRNA(Pro) + AMP + diphosphate</text>
        <dbReference type="Rhea" id="RHEA:14305"/>
        <dbReference type="Rhea" id="RHEA-COMP:9700"/>
        <dbReference type="Rhea" id="RHEA-COMP:9702"/>
        <dbReference type="ChEBI" id="CHEBI:30616"/>
        <dbReference type="ChEBI" id="CHEBI:33019"/>
        <dbReference type="ChEBI" id="CHEBI:60039"/>
        <dbReference type="ChEBI" id="CHEBI:78442"/>
        <dbReference type="ChEBI" id="CHEBI:78532"/>
        <dbReference type="ChEBI" id="CHEBI:456215"/>
        <dbReference type="EC" id="6.1.1.15"/>
    </reaction>
</comment>
<dbReference type="AlphaFoldDB" id="X0W2D0"/>
<keyword evidence="5" id="KW-0030">Aminoacyl-tRNA synthetase</keyword>
<protein>
    <recommendedName>
        <fullName evidence="1">proline--tRNA ligase</fullName>
        <ecNumber evidence="1">6.1.1.15</ecNumber>
    </recommendedName>
    <alternativeName>
        <fullName evidence="6">Prolyl-tRNA synthetase</fullName>
    </alternativeName>
</protein>
<dbReference type="SUPFAM" id="SSF55681">
    <property type="entry name" value="Class II aaRS and biotin synthetases"/>
    <property type="match status" value="1"/>
</dbReference>
<sequence>MKKQNFSEWYHQILEETEIIDSRYPVKGMLVYRGWGLKIVRAMSDFLTHLLEENDHEPLFMPVLIPEKLLEKESEHIAGFEEQVFWVTHAGNRKLDEKLALRPTSETPLYEMFKLWIRSHQDLPFKVHHPSAVYRYETKHTRPLIRGREFLWNEGHT</sequence>
<dbReference type="PANTHER" id="PTHR43382:SF2">
    <property type="entry name" value="BIFUNCTIONAL GLUTAMATE_PROLINE--TRNA LIGASE"/>
    <property type="match status" value="1"/>
</dbReference>
<dbReference type="GO" id="GO:0004827">
    <property type="term" value="F:proline-tRNA ligase activity"/>
    <property type="evidence" value="ECO:0007669"/>
    <property type="project" value="UniProtKB-EC"/>
</dbReference>
<dbReference type="GO" id="GO:0005524">
    <property type="term" value="F:ATP binding"/>
    <property type="evidence" value="ECO:0007669"/>
    <property type="project" value="UniProtKB-KW"/>
</dbReference>
<keyword evidence="4" id="KW-0067">ATP-binding</keyword>
<dbReference type="InterPro" id="IPR006195">
    <property type="entry name" value="aa-tRNA-synth_II"/>
</dbReference>
<keyword evidence="2" id="KW-0436">Ligase</keyword>
<dbReference type="EMBL" id="BARS01035342">
    <property type="protein sequence ID" value="GAG17462.1"/>
    <property type="molecule type" value="Genomic_DNA"/>
</dbReference>
<feature type="domain" description="Aminoacyl-transfer RNA synthetases class-II family profile" evidence="8">
    <location>
        <begin position="36"/>
        <end position="157"/>
    </location>
</feature>
<dbReference type="PANTHER" id="PTHR43382">
    <property type="entry name" value="PROLYL-TRNA SYNTHETASE"/>
    <property type="match status" value="1"/>
</dbReference>
<dbReference type="InterPro" id="IPR004499">
    <property type="entry name" value="Pro-tRNA-ligase_IIa_arc-type"/>
</dbReference>
<accession>X0W2D0</accession>
<dbReference type="Gene3D" id="3.30.930.10">
    <property type="entry name" value="Bira Bifunctional Protein, Domain 2"/>
    <property type="match status" value="1"/>
</dbReference>
<evidence type="ECO:0000259" key="8">
    <source>
        <dbReference type="PROSITE" id="PS50862"/>
    </source>
</evidence>
<comment type="caution">
    <text evidence="9">The sequence shown here is derived from an EMBL/GenBank/DDBJ whole genome shotgun (WGS) entry which is preliminary data.</text>
</comment>
<evidence type="ECO:0000256" key="2">
    <source>
        <dbReference type="ARBA" id="ARBA00022598"/>
    </source>
</evidence>
<dbReference type="EC" id="6.1.1.15" evidence="1"/>
<dbReference type="InterPro" id="IPR002316">
    <property type="entry name" value="Pro-tRNA-ligase_IIa"/>
</dbReference>
<feature type="non-terminal residue" evidence="9">
    <location>
        <position position="157"/>
    </location>
</feature>
<dbReference type="GO" id="GO:0017101">
    <property type="term" value="C:aminoacyl-tRNA synthetase multienzyme complex"/>
    <property type="evidence" value="ECO:0007669"/>
    <property type="project" value="TreeGrafter"/>
</dbReference>
<dbReference type="InterPro" id="IPR045864">
    <property type="entry name" value="aa-tRNA-synth_II/BPL/LPL"/>
</dbReference>
<evidence type="ECO:0000256" key="4">
    <source>
        <dbReference type="ARBA" id="ARBA00022840"/>
    </source>
</evidence>
<gene>
    <name evidence="9" type="ORF">S01H1_54464</name>
</gene>
<evidence type="ECO:0000256" key="7">
    <source>
        <dbReference type="ARBA" id="ARBA00047671"/>
    </source>
</evidence>
<dbReference type="GO" id="GO:0006433">
    <property type="term" value="P:prolyl-tRNA aminoacylation"/>
    <property type="evidence" value="ECO:0007669"/>
    <property type="project" value="InterPro"/>
</dbReference>
<dbReference type="PROSITE" id="PS50862">
    <property type="entry name" value="AA_TRNA_LIGASE_II"/>
    <property type="match status" value="1"/>
</dbReference>
<organism evidence="9">
    <name type="scientific">marine sediment metagenome</name>
    <dbReference type="NCBI Taxonomy" id="412755"/>
    <lineage>
        <taxon>unclassified sequences</taxon>
        <taxon>metagenomes</taxon>
        <taxon>ecological metagenomes</taxon>
    </lineage>
</organism>
<proteinExistence type="predicted"/>
<keyword evidence="3" id="KW-0547">Nucleotide-binding</keyword>
<reference evidence="9" key="1">
    <citation type="journal article" date="2014" name="Front. Microbiol.">
        <title>High frequency of phylogenetically diverse reductive dehalogenase-homologous genes in deep subseafloor sedimentary metagenomes.</title>
        <authorList>
            <person name="Kawai M."/>
            <person name="Futagami T."/>
            <person name="Toyoda A."/>
            <person name="Takaki Y."/>
            <person name="Nishi S."/>
            <person name="Hori S."/>
            <person name="Arai W."/>
            <person name="Tsubouchi T."/>
            <person name="Morono Y."/>
            <person name="Uchiyama I."/>
            <person name="Ito T."/>
            <person name="Fujiyama A."/>
            <person name="Inagaki F."/>
            <person name="Takami H."/>
        </authorList>
    </citation>
    <scope>NUCLEOTIDE SEQUENCE</scope>
    <source>
        <strain evidence="9">Expedition CK06-06</strain>
    </source>
</reference>
<evidence type="ECO:0000256" key="1">
    <source>
        <dbReference type="ARBA" id="ARBA00012831"/>
    </source>
</evidence>
<evidence type="ECO:0000313" key="9">
    <source>
        <dbReference type="EMBL" id="GAG17462.1"/>
    </source>
</evidence>
<evidence type="ECO:0000256" key="5">
    <source>
        <dbReference type="ARBA" id="ARBA00023146"/>
    </source>
</evidence>
<dbReference type="Pfam" id="PF00587">
    <property type="entry name" value="tRNA-synt_2b"/>
    <property type="match status" value="1"/>
</dbReference>
<dbReference type="InterPro" id="IPR002314">
    <property type="entry name" value="aa-tRNA-synt_IIb"/>
</dbReference>
<dbReference type="PRINTS" id="PR01046">
    <property type="entry name" value="TRNASYNTHPRO"/>
</dbReference>
<dbReference type="GO" id="GO:0005737">
    <property type="term" value="C:cytoplasm"/>
    <property type="evidence" value="ECO:0007669"/>
    <property type="project" value="InterPro"/>
</dbReference>
<evidence type="ECO:0000256" key="3">
    <source>
        <dbReference type="ARBA" id="ARBA00022741"/>
    </source>
</evidence>